<proteinExistence type="predicted"/>
<dbReference type="WBParaSite" id="PgE326_g001_t01">
    <property type="protein sequence ID" value="PgE326_g001_t01"/>
    <property type="gene ID" value="PgE326_g001"/>
</dbReference>
<dbReference type="AlphaFoldDB" id="A0A915A351"/>
<keyword evidence="2" id="KW-1185">Reference proteome</keyword>
<dbReference type="WBParaSite" id="PgE326_g001_t03">
    <property type="protein sequence ID" value="PgE326_g001_t03"/>
    <property type="gene ID" value="PgE326_g001"/>
</dbReference>
<dbReference type="Proteomes" id="UP000887569">
    <property type="component" value="Unplaced"/>
</dbReference>
<evidence type="ECO:0000256" key="1">
    <source>
        <dbReference type="SAM" id="MobiDB-lite"/>
    </source>
</evidence>
<accession>A0A915A351</accession>
<name>A0A915A351_PARUN</name>
<evidence type="ECO:0000313" key="3">
    <source>
        <dbReference type="WBParaSite" id="PgE326_g001_t01"/>
    </source>
</evidence>
<reference evidence="3 4" key="1">
    <citation type="submission" date="2022-11" db="UniProtKB">
        <authorList>
            <consortium name="WormBaseParasite"/>
        </authorList>
    </citation>
    <scope>IDENTIFICATION</scope>
</reference>
<protein>
    <submittedName>
        <fullName evidence="3 4">Uncharacterized protein</fullName>
    </submittedName>
</protein>
<sequence length="64" mass="7387">MHDLRNAGDHPPQSPKHWPSRADKKWEHDLYNEVMQAPKFSDEIMRRYGNGNGIKVNIRAVGCS</sequence>
<organism evidence="2 3">
    <name type="scientific">Parascaris univalens</name>
    <name type="common">Nematode worm</name>
    <dbReference type="NCBI Taxonomy" id="6257"/>
    <lineage>
        <taxon>Eukaryota</taxon>
        <taxon>Metazoa</taxon>
        <taxon>Ecdysozoa</taxon>
        <taxon>Nematoda</taxon>
        <taxon>Chromadorea</taxon>
        <taxon>Rhabditida</taxon>
        <taxon>Spirurina</taxon>
        <taxon>Ascaridomorpha</taxon>
        <taxon>Ascaridoidea</taxon>
        <taxon>Ascarididae</taxon>
        <taxon>Parascaris</taxon>
    </lineage>
</organism>
<evidence type="ECO:0000313" key="4">
    <source>
        <dbReference type="WBParaSite" id="PgE326_g001_t03"/>
    </source>
</evidence>
<feature type="region of interest" description="Disordered" evidence="1">
    <location>
        <begin position="1"/>
        <end position="23"/>
    </location>
</feature>
<evidence type="ECO:0000313" key="2">
    <source>
        <dbReference type="Proteomes" id="UP000887569"/>
    </source>
</evidence>